<feature type="region of interest" description="Disordered" evidence="1">
    <location>
        <begin position="550"/>
        <end position="631"/>
    </location>
</feature>
<feature type="compositionally biased region" description="Basic and acidic residues" evidence="1">
    <location>
        <begin position="608"/>
        <end position="631"/>
    </location>
</feature>
<protein>
    <submittedName>
        <fullName evidence="2">Uncharacterized protein</fullName>
    </submittedName>
</protein>
<dbReference type="Proteomes" id="UP001175271">
    <property type="component" value="Unassembled WGS sequence"/>
</dbReference>
<name>A0AA39HFF5_9BILA</name>
<evidence type="ECO:0000313" key="2">
    <source>
        <dbReference type="EMBL" id="KAK0404871.1"/>
    </source>
</evidence>
<gene>
    <name evidence="2" type="ORF">QR680_017673</name>
</gene>
<feature type="region of interest" description="Disordered" evidence="1">
    <location>
        <begin position="305"/>
        <end position="416"/>
    </location>
</feature>
<feature type="compositionally biased region" description="Polar residues" evidence="1">
    <location>
        <begin position="314"/>
        <end position="331"/>
    </location>
</feature>
<dbReference type="AlphaFoldDB" id="A0AA39HFF5"/>
<sequence length="631" mass="67602">MQQRIHQIPQPSPAPVMYATPMDMNGYTAVYQYPTAFQQSPQQFIGADAGYQSNPQYSLPPPAMYNPVAPPPPAPAAAAYSRPPPQQQAYYTVPHPSMMAHADPPRNPFIGSSKHCLSVFDTPAESSAAYTASWVSSTSSIPPEQKASPDQESNPPTPSEYSNNWHENPGNRASPLVDEFAAGASATSGFSPPLGDNTLDAQLASLNISHADFTANNGKGPMPSGFYGARTINPQMSTQSMAIHSMGHVQPQYMTQTPPMYYQAAPLQSTNANYYVSNQPPPTQHVIDVSGNTWADMVKKGGNCGVGEARAPSATPNSEQISGPGNQNMANSRRYGKQHSGNGGSQNHNGRGNQNQNRRRQRNDRNTNGNGSHQGGEFGTFIAPGSKSQQNYASQPSNQYNPSPSPVNVMNGGNANNISGSFTGTPNGGQHFNYPPPYFMPPGMSVPPASTSTPMGMSSGNNNPNQPGGFRSTWLDERLPALDMVIHDNAISAQTIVQEKMMKSKGGANQFVVPPPNMMMAPPPGGPSGMHRFITPGAFGMTSFIQMCPSNYQQHSSSPSQGQYGTRGRRNFNGHNGRNRNPKHNAQHPDDVDIDKSDAVVEAAASEETLKPDDEKANNDSGKGELDTEKN</sequence>
<proteinExistence type="predicted"/>
<feature type="compositionally biased region" description="Basic residues" evidence="1">
    <location>
        <begin position="567"/>
        <end position="586"/>
    </location>
</feature>
<evidence type="ECO:0000256" key="1">
    <source>
        <dbReference type="SAM" id="MobiDB-lite"/>
    </source>
</evidence>
<comment type="caution">
    <text evidence="2">The sequence shown here is derived from an EMBL/GenBank/DDBJ whole genome shotgun (WGS) entry which is preliminary data.</text>
</comment>
<feature type="region of interest" description="Disordered" evidence="1">
    <location>
        <begin position="138"/>
        <end position="175"/>
    </location>
</feature>
<accession>A0AA39HFF5</accession>
<dbReference type="EMBL" id="JAUCMV010000004">
    <property type="protein sequence ID" value="KAK0404871.1"/>
    <property type="molecule type" value="Genomic_DNA"/>
</dbReference>
<keyword evidence="3" id="KW-1185">Reference proteome</keyword>
<organism evidence="2 3">
    <name type="scientific">Steinernema hermaphroditum</name>
    <dbReference type="NCBI Taxonomy" id="289476"/>
    <lineage>
        <taxon>Eukaryota</taxon>
        <taxon>Metazoa</taxon>
        <taxon>Ecdysozoa</taxon>
        <taxon>Nematoda</taxon>
        <taxon>Chromadorea</taxon>
        <taxon>Rhabditida</taxon>
        <taxon>Tylenchina</taxon>
        <taxon>Panagrolaimomorpha</taxon>
        <taxon>Strongyloidoidea</taxon>
        <taxon>Steinernematidae</taxon>
        <taxon>Steinernema</taxon>
    </lineage>
</organism>
<reference evidence="2" key="1">
    <citation type="submission" date="2023-06" db="EMBL/GenBank/DDBJ databases">
        <title>Genomic analysis of the entomopathogenic nematode Steinernema hermaphroditum.</title>
        <authorList>
            <person name="Schwarz E.M."/>
            <person name="Heppert J.K."/>
            <person name="Baniya A."/>
            <person name="Schwartz H.T."/>
            <person name="Tan C.-H."/>
            <person name="Antoshechkin I."/>
            <person name="Sternberg P.W."/>
            <person name="Goodrich-Blair H."/>
            <person name="Dillman A.R."/>
        </authorList>
    </citation>
    <scope>NUCLEOTIDE SEQUENCE</scope>
    <source>
        <strain evidence="2">PS9179</strain>
        <tissue evidence="2">Whole animal</tissue>
    </source>
</reference>
<feature type="compositionally biased region" description="Basic and acidic residues" evidence="1">
    <location>
        <begin position="587"/>
        <end position="599"/>
    </location>
</feature>
<feature type="compositionally biased region" description="Low complexity" evidence="1">
    <location>
        <begin position="345"/>
        <end position="356"/>
    </location>
</feature>
<feature type="compositionally biased region" description="Polar residues" evidence="1">
    <location>
        <begin position="550"/>
        <end position="564"/>
    </location>
</feature>
<evidence type="ECO:0000313" key="3">
    <source>
        <dbReference type="Proteomes" id="UP001175271"/>
    </source>
</evidence>
<feature type="compositionally biased region" description="Polar residues" evidence="1">
    <location>
        <begin position="138"/>
        <end position="166"/>
    </location>
</feature>